<dbReference type="EMBL" id="JAQQDW010000001">
    <property type="protein sequence ID" value="MFM0102003.1"/>
    <property type="molecule type" value="Genomic_DNA"/>
</dbReference>
<evidence type="ECO:0000313" key="1">
    <source>
        <dbReference type="EMBL" id="MFM0102003.1"/>
    </source>
</evidence>
<accession>A0ACC7N2Z9</accession>
<comment type="caution">
    <text evidence="1">The sequence shown here is derived from an EMBL/GenBank/DDBJ whole genome shotgun (WGS) entry which is preliminary data.</text>
</comment>
<sequence>MSAAIAAAGVGAAGAIGASLINSGGGSTTSSQTSTINPVMNGLLFGDTTHPGGFVNNSIANLEYTPQNASLAQFGNDANSYLGSGAALGGYANALNTANGMLNWSQQTPTMNSASMQAAGMNAAQMNAAQGSAAQINAPNQNGINLAPTYQNMLSGASGNNPYLTGQIQQGINQANDAYNNSMTNATRNLTQSVLPAINSGAVAAGGYGGSRQGVAQGNAIGQYGTALAQAGSQMGMNNQDAAANAQANTYMQGQSNALSALNNLSNQQYGVASQNASMQQGMNLANLQNQQQANLTNSGYQQQAGLANSGYQQQAGLTNAQLQEQTGQANLNSNLSTNSLNSANALGAMSQIGNLTGQVYNYGNAQNAYPYWQTQQVTNMLSPFTGLGGQTSQTTPYFTNPVGNAIGGATAGLGLYNAYQNASGAGNGASGLVGGTGALNIANASSDPIGSLYSTQGW</sequence>
<keyword evidence="2" id="KW-1185">Reference proteome</keyword>
<organism evidence="1 2">
    <name type="scientific">Paraburkholderia rhynchosiae</name>
    <dbReference type="NCBI Taxonomy" id="487049"/>
    <lineage>
        <taxon>Bacteria</taxon>
        <taxon>Pseudomonadati</taxon>
        <taxon>Pseudomonadota</taxon>
        <taxon>Betaproteobacteria</taxon>
        <taxon>Burkholderiales</taxon>
        <taxon>Burkholderiaceae</taxon>
        <taxon>Paraburkholderia</taxon>
    </lineage>
</organism>
<name>A0ACC7N2Z9_9BURK</name>
<gene>
    <name evidence="1" type="ORF">PQR01_00445</name>
</gene>
<evidence type="ECO:0000313" key="2">
    <source>
        <dbReference type="Proteomes" id="UP001629235"/>
    </source>
</evidence>
<dbReference type="Proteomes" id="UP001629235">
    <property type="component" value="Unassembled WGS sequence"/>
</dbReference>
<protein>
    <submittedName>
        <fullName evidence="1">Uncharacterized protein</fullName>
    </submittedName>
</protein>
<reference evidence="1 2" key="1">
    <citation type="journal article" date="2024" name="Chem. Sci.">
        <title>Discovery of megapolipeptins by genome mining of a Burkholderiales bacteria collection.</title>
        <authorList>
            <person name="Paulo B.S."/>
            <person name="Recchia M.J.J."/>
            <person name="Lee S."/>
            <person name="Fergusson C.H."/>
            <person name="Romanowski S.B."/>
            <person name="Hernandez A."/>
            <person name="Krull N."/>
            <person name="Liu D.Y."/>
            <person name="Cavanagh H."/>
            <person name="Bos A."/>
            <person name="Gray C.A."/>
            <person name="Murphy B.T."/>
            <person name="Linington R.G."/>
            <person name="Eustaquio A.S."/>
        </authorList>
    </citation>
    <scope>NUCLEOTIDE SEQUENCE [LARGE SCALE GENOMIC DNA]</scope>
    <source>
        <strain evidence="1 2">RL18-126-BIB-B</strain>
    </source>
</reference>
<proteinExistence type="predicted"/>